<sequence length="61" mass="6983">MILVRQLVRSLSLSKGCNQLTLSLSKGANLYHSPRITNLWQLTTLTQQSFENEFLEVANIY</sequence>
<dbReference type="EMBL" id="FUWU01000004">
    <property type="protein sequence ID" value="SJZ39671.1"/>
    <property type="molecule type" value="Genomic_DNA"/>
</dbReference>
<proteinExistence type="predicted"/>
<evidence type="ECO:0000313" key="2">
    <source>
        <dbReference type="Proteomes" id="UP000190449"/>
    </source>
</evidence>
<dbReference type="STRING" id="28122.SAMN02745108_00420"/>
<protein>
    <submittedName>
        <fullName evidence="1">Uncharacterized protein</fullName>
    </submittedName>
</protein>
<name>A0A1T4KB84_9BACT</name>
<organism evidence="1 2">
    <name type="scientific">Fibrobacter intestinalis</name>
    <dbReference type="NCBI Taxonomy" id="28122"/>
    <lineage>
        <taxon>Bacteria</taxon>
        <taxon>Pseudomonadati</taxon>
        <taxon>Fibrobacterota</taxon>
        <taxon>Fibrobacteria</taxon>
        <taxon>Fibrobacterales</taxon>
        <taxon>Fibrobacteraceae</taxon>
        <taxon>Fibrobacter</taxon>
    </lineage>
</organism>
<accession>A0A1T4KB84</accession>
<evidence type="ECO:0000313" key="1">
    <source>
        <dbReference type="EMBL" id="SJZ39671.1"/>
    </source>
</evidence>
<dbReference type="Proteomes" id="UP000190449">
    <property type="component" value="Unassembled WGS sequence"/>
</dbReference>
<reference evidence="1 2" key="1">
    <citation type="submission" date="2017-02" db="EMBL/GenBank/DDBJ databases">
        <authorList>
            <person name="Peterson S.W."/>
        </authorList>
    </citation>
    <scope>NUCLEOTIDE SEQUENCE [LARGE SCALE GENOMIC DNA]</scope>
    <source>
        <strain evidence="1 2">ATCC 43854</strain>
    </source>
</reference>
<gene>
    <name evidence="1" type="ORF">SAMN02745108_00420</name>
</gene>
<dbReference type="AlphaFoldDB" id="A0A1T4KB84"/>